<dbReference type="NCBIfam" id="TIGR01417">
    <property type="entry name" value="PTS_I_fam"/>
    <property type="match status" value="1"/>
</dbReference>
<reference evidence="22 23" key="1">
    <citation type="submission" date="2024-03" db="EMBL/GenBank/DDBJ databases">
        <title>Human intestinal bacterial collection.</title>
        <authorList>
            <person name="Pauvert C."/>
            <person name="Hitch T.C.A."/>
            <person name="Clavel T."/>
        </authorList>
    </citation>
    <scope>NUCLEOTIDE SEQUENCE [LARGE SCALE GENOMIC DNA]</scope>
    <source>
        <strain evidence="22 23">CLA-AA-H192</strain>
    </source>
</reference>
<dbReference type="Pfam" id="PF02896">
    <property type="entry name" value="PEP-utilizers_C"/>
    <property type="match status" value="1"/>
</dbReference>
<feature type="coiled-coil region" evidence="18">
    <location>
        <begin position="32"/>
        <end position="70"/>
    </location>
</feature>
<evidence type="ECO:0000256" key="9">
    <source>
        <dbReference type="ARBA" id="ARBA00022490"/>
    </source>
</evidence>
<organism evidence="22 23">
    <name type="scientific">Faecousia intestinalis</name>
    <dbReference type="NCBI Taxonomy" id="3133167"/>
    <lineage>
        <taxon>Bacteria</taxon>
        <taxon>Bacillati</taxon>
        <taxon>Bacillota</taxon>
        <taxon>Clostridia</taxon>
        <taxon>Eubacteriales</taxon>
        <taxon>Oscillospiraceae</taxon>
        <taxon>Faecousia</taxon>
    </lineage>
</organism>
<dbReference type="GO" id="GO:0008965">
    <property type="term" value="F:phosphoenolpyruvate-protein phosphotransferase activity"/>
    <property type="evidence" value="ECO:0007669"/>
    <property type="project" value="UniProtKB-EC"/>
</dbReference>
<evidence type="ECO:0000256" key="10">
    <source>
        <dbReference type="ARBA" id="ARBA00022597"/>
    </source>
</evidence>
<dbReference type="Proteomes" id="UP001491552">
    <property type="component" value="Unassembled WGS sequence"/>
</dbReference>
<evidence type="ECO:0000256" key="12">
    <source>
        <dbReference type="ARBA" id="ARBA00022683"/>
    </source>
</evidence>
<evidence type="ECO:0000313" key="22">
    <source>
        <dbReference type="EMBL" id="MEQ2511153.1"/>
    </source>
</evidence>
<evidence type="ECO:0000256" key="14">
    <source>
        <dbReference type="ARBA" id="ARBA00022777"/>
    </source>
</evidence>
<comment type="subcellular location">
    <subcellularLocation>
        <location evidence="4 17">Cytoplasm</location>
    </subcellularLocation>
</comment>
<evidence type="ECO:0000259" key="20">
    <source>
        <dbReference type="Pfam" id="PF02896"/>
    </source>
</evidence>
<keyword evidence="11 17" id="KW-0808">Transferase</keyword>
<dbReference type="PANTHER" id="PTHR46244:SF3">
    <property type="entry name" value="PHOSPHOENOLPYRUVATE-PROTEIN PHOSPHOTRANSFERASE"/>
    <property type="match status" value="1"/>
</dbReference>
<keyword evidence="14 17" id="KW-0418">Kinase</keyword>
<keyword evidence="23" id="KW-1185">Reference proteome</keyword>
<keyword evidence="10 17" id="KW-0762">Sugar transport</keyword>
<dbReference type="Pfam" id="PF05524">
    <property type="entry name" value="PEP-utilisers_N"/>
    <property type="match status" value="1"/>
</dbReference>
<dbReference type="InterPro" id="IPR008731">
    <property type="entry name" value="PTS_EIN"/>
</dbReference>
<evidence type="ECO:0000256" key="18">
    <source>
        <dbReference type="SAM" id="Coils"/>
    </source>
</evidence>
<evidence type="ECO:0000256" key="16">
    <source>
        <dbReference type="ARBA" id="ARBA00033235"/>
    </source>
</evidence>
<dbReference type="InterPro" id="IPR036637">
    <property type="entry name" value="Phosphohistidine_dom_sf"/>
</dbReference>
<dbReference type="InterPro" id="IPR036618">
    <property type="entry name" value="PtsI_HPr-bd_sf"/>
</dbReference>
<keyword evidence="12 17" id="KW-0598">Phosphotransferase system</keyword>
<dbReference type="SUPFAM" id="SSF47831">
    <property type="entry name" value="Enzyme I of the PEP:sugar phosphotransferase system HPr-binding (sub)domain"/>
    <property type="match status" value="1"/>
</dbReference>
<accession>A0ABV1G6V9</accession>
<keyword evidence="8 17" id="KW-0813">Transport</keyword>
<evidence type="ECO:0000256" key="1">
    <source>
        <dbReference type="ARBA" id="ARBA00000683"/>
    </source>
</evidence>
<dbReference type="PIRSF" id="PIRSF000732">
    <property type="entry name" value="PTS_enzyme_I"/>
    <property type="match status" value="1"/>
</dbReference>
<evidence type="ECO:0000259" key="19">
    <source>
        <dbReference type="Pfam" id="PF00391"/>
    </source>
</evidence>
<evidence type="ECO:0000256" key="3">
    <source>
        <dbReference type="ARBA" id="ARBA00002728"/>
    </source>
</evidence>
<comment type="catalytic activity">
    <reaction evidence="1 17">
        <text>L-histidyl-[protein] + phosphoenolpyruvate = N(pros)-phospho-L-histidyl-[protein] + pyruvate</text>
        <dbReference type="Rhea" id="RHEA:23880"/>
        <dbReference type="Rhea" id="RHEA-COMP:9745"/>
        <dbReference type="Rhea" id="RHEA-COMP:9746"/>
        <dbReference type="ChEBI" id="CHEBI:15361"/>
        <dbReference type="ChEBI" id="CHEBI:29979"/>
        <dbReference type="ChEBI" id="CHEBI:58702"/>
        <dbReference type="ChEBI" id="CHEBI:64837"/>
        <dbReference type="EC" id="2.7.3.9"/>
    </reaction>
</comment>
<dbReference type="PANTHER" id="PTHR46244">
    <property type="entry name" value="PHOSPHOENOLPYRUVATE-PROTEIN PHOSPHOTRANSFERASE"/>
    <property type="match status" value="1"/>
</dbReference>
<comment type="function">
    <text evidence="3 17">General (non sugar-specific) component of the phosphoenolpyruvate-dependent sugar phosphotransferase system (sugar PTS). This major carbohydrate active-transport system catalyzes the phosphorylation of incoming sugar substrates concomitantly with their translocation across the cell membrane. Enzyme I transfers the phosphoryl group from phosphoenolpyruvate (PEP) to the phosphoryl carrier protein (HPr).</text>
</comment>
<dbReference type="InterPro" id="IPR024692">
    <property type="entry name" value="PTS_EI"/>
</dbReference>
<evidence type="ECO:0000256" key="15">
    <source>
        <dbReference type="ARBA" id="ARBA00022842"/>
    </source>
</evidence>
<dbReference type="PRINTS" id="PR01736">
    <property type="entry name" value="PHPHTRNFRASE"/>
</dbReference>
<dbReference type="SUPFAM" id="SSF51621">
    <property type="entry name" value="Phosphoenolpyruvate/pyruvate domain"/>
    <property type="match status" value="1"/>
</dbReference>
<comment type="cofactor">
    <cofactor evidence="2 17">
        <name>Mg(2+)</name>
        <dbReference type="ChEBI" id="CHEBI:18420"/>
    </cofactor>
</comment>
<dbReference type="PROSITE" id="PS00742">
    <property type="entry name" value="PEP_ENZYMES_2"/>
    <property type="match status" value="1"/>
</dbReference>
<gene>
    <name evidence="22" type="primary">ptsP</name>
    <name evidence="22" type="ORF">WMO66_07830</name>
</gene>
<keyword evidence="18" id="KW-0175">Coiled coil</keyword>
<evidence type="ECO:0000256" key="4">
    <source>
        <dbReference type="ARBA" id="ARBA00004496"/>
    </source>
</evidence>
<evidence type="ECO:0000256" key="13">
    <source>
        <dbReference type="ARBA" id="ARBA00022723"/>
    </source>
</evidence>
<dbReference type="InterPro" id="IPR018274">
    <property type="entry name" value="PEP_util_AS"/>
</dbReference>
<evidence type="ECO:0000256" key="8">
    <source>
        <dbReference type="ARBA" id="ARBA00022448"/>
    </source>
</evidence>
<protein>
    <recommendedName>
        <fullName evidence="7 17">Phosphoenolpyruvate-protein phosphotransferase</fullName>
        <ecNumber evidence="6 17">2.7.3.9</ecNumber>
    </recommendedName>
    <alternativeName>
        <fullName evidence="16 17">Phosphotransferase system, enzyme I</fullName>
    </alternativeName>
</protein>
<evidence type="ECO:0000256" key="2">
    <source>
        <dbReference type="ARBA" id="ARBA00001946"/>
    </source>
</evidence>
<dbReference type="PROSITE" id="PS00370">
    <property type="entry name" value="PEP_ENZYMES_PHOS_SITE"/>
    <property type="match status" value="1"/>
</dbReference>
<dbReference type="Gene3D" id="3.20.20.60">
    <property type="entry name" value="Phosphoenolpyruvate-binding domains"/>
    <property type="match status" value="1"/>
</dbReference>
<name>A0ABV1G6V9_9FIRM</name>
<proteinExistence type="inferred from homology"/>
<dbReference type="RefSeq" id="WP_349135865.1">
    <property type="nucleotide sequence ID" value="NZ_JBBMFF010000217.1"/>
</dbReference>
<keyword evidence="13 17" id="KW-0479">Metal-binding</keyword>
<dbReference type="InterPro" id="IPR008279">
    <property type="entry name" value="PEP-util_enz_mobile_dom"/>
</dbReference>
<dbReference type="SUPFAM" id="SSF52009">
    <property type="entry name" value="Phosphohistidine domain"/>
    <property type="match status" value="1"/>
</dbReference>
<keyword evidence="15 17" id="KW-0460">Magnesium</keyword>
<dbReference type="Gene3D" id="1.10.274.10">
    <property type="entry name" value="PtsI, HPr-binding domain"/>
    <property type="match status" value="1"/>
</dbReference>
<feature type="domain" description="PEP-utilising enzyme mobile" evidence="19">
    <location>
        <begin position="153"/>
        <end position="225"/>
    </location>
</feature>
<sequence>MKWQGKGVSEGLAMAQIHLFTPKLPEISRQPAADAEAEVAKLEATLAAAEEELRGLYETAKEKMGEQEAEIFDAHLTILGDEYSVREPIIQRIREQKQNAAAAITDQFDELAQMFRSLGDELMAERAADAEDLKQQLLRICLGCGRQDLSVLPGDVIVLAEELTPSDTVRMDTAHVKGIATRLGGATAHSAIIARTLGIPAAAGIDGWQTEALNGHMAILDGADGTLTVDPTDEETASYQSRKAQADCEAQALEAFRTCPSQTKDGAALEICANIGTPQEAQQAMKYGADGVGLFRSEFLFMDRDALPTEDEQFEAYRTAAETMAGKPLIIRTLDVGGDKKLPTLELPHEDNPFLGFRAIRMTLSHPEIFRPQLRAILRAAAYGDVRVMFPMIGSMDQLREAKALLREQEQTLQAEGVPTGPVKVGMMVEIPAAAVLAEEFAKEVDFFSIGTNDLTQYTLAVERGNAAVAHLYAPEHPAVLRLIAMTAQAAAERHIPCGMCGEAAGDPKLAPAFVGMGVNELSMSPRRVPPVRKLLSGLTMDECRQAAEKLLHP</sequence>
<evidence type="ECO:0000256" key="6">
    <source>
        <dbReference type="ARBA" id="ARBA00012232"/>
    </source>
</evidence>
<dbReference type="EMBL" id="JBBMFF010000217">
    <property type="protein sequence ID" value="MEQ2511153.1"/>
    <property type="molecule type" value="Genomic_DNA"/>
</dbReference>
<keyword evidence="9 17" id="KW-0963">Cytoplasm</keyword>
<dbReference type="EC" id="2.7.3.9" evidence="6 17"/>
<dbReference type="Pfam" id="PF00391">
    <property type="entry name" value="PEP-utilizers"/>
    <property type="match status" value="1"/>
</dbReference>
<evidence type="ECO:0000256" key="5">
    <source>
        <dbReference type="ARBA" id="ARBA00007837"/>
    </source>
</evidence>
<dbReference type="InterPro" id="IPR023151">
    <property type="entry name" value="PEP_util_CS"/>
</dbReference>
<comment type="similarity">
    <text evidence="5 17">Belongs to the PEP-utilizing enzyme family.</text>
</comment>
<evidence type="ECO:0000256" key="7">
    <source>
        <dbReference type="ARBA" id="ARBA00016544"/>
    </source>
</evidence>
<evidence type="ECO:0000313" key="23">
    <source>
        <dbReference type="Proteomes" id="UP001491552"/>
    </source>
</evidence>
<comment type="caution">
    <text evidence="22">The sequence shown here is derived from an EMBL/GenBank/DDBJ whole genome shotgun (WGS) entry which is preliminary data.</text>
</comment>
<evidence type="ECO:0000256" key="17">
    <source>
        <dbReference type="PIRNR" id="PIRNR000732"/>
    </source>
</evidence>
<dbReference type="InterPro" id="IPR040442">
    <property type="entry name" value="Pyrv_kinase-like_dom_sf"/>
</dbReference>
<dbReference type="Gene3D" id="3.50.30.10">
    <property type="entry name" value="Phosphohistidine domain"/>
    <property type="match status" value="1"/>
</dbReference>
<dbReference type="InterPro" id="IPR015813">
    <property type="entry name" value="Pyrv/PenolPyrv_kinase-like_dom"/>
</dbReference>
<dbReference type="InterPro" id="IPR000121">
    <property type="entry name" value="PEP_util_C"/>
</dbReference>
<evidence type="ECO:0000259" key="21">
    <source>
        <dbReference type="Pfam" id="PF05524"/>
    </source>
</evidence>
<dbReference type="InterPro" id="IPR006318">
    <property type="entry name" value="PTS_EI-like"/>
</dbReference>
<dbReference type="InterPro" id="IPR050499">
    <property type="entry name" value="PEP-utilizing_PTS_enzyme"/>
</dbReference>
<evidence type="ECO:0000256" key="11">
    <source>
        <dbReference type="ARBA" id="ARBA00022679"/>
    </source>
</evidence>
<feature type="domain" description="PEP-utilising enzyme C-terminal" evidence="20">
    <location>
        <begin position="253"/>
        <end position="538"/>
    </location>
</feature>
<feature type="domain" description="Phosphotransferase system enzyme I N-terminal" evidence="21">
    <location>
        <begin position="4"/>
        <end position="126"/>
    </location>
</feature>